<dbReference type="InterPro" id="IPR025476">
    <property type="entry name" value="Helitron_helicase-like"/>
</dbReference>
<evidence type="ECO:0000313" key="2">
    <source>
        <dbReference type="EMBL" id="GBP35468.1"/>
    </source>
</evidence>
<feature type="domain" description="Helitron helicase-like" evidence="1">
    <location>
        <begin position="2"/>
        <end position="133"/>
    </location>
</feature>
<organism evidence="2 3">
    <name type="scientific">Eumeta variegata</name>
    <name type="common">Bagworm moth</name>
    <name type="synonym">Eumeta japonica</name>
    <dbReference type="NCBI Taxonomy" id="151549"/>
    <lineage>
        <taxon>Eukaryota</taxon>
        <taxon>Metazoa</taxon>
        <taxon>Ecdysozoa</taxon>
        <taxon>Arthropoda</taxon>
        <taxon>Hexapoda</taxon>
        <taxon>Insecta</taxon>
        <taxon>Pterygota</taxon>
        <taxon>Neoptera</taxon>
        <taxon>Endopterygota</taxon>
        <taxon>Lepidoptera</taxon>
        <taxon>Glossata</taxon>
        <taxon>Ditrysia</taxon>
        <taxon>Tineoidea</taxon>
        <taxon>Psychidae</taxon>
        <taxon>Oiketicinae</taxon>
        <taxon>Eumeta</taxon>
    </lineage>
</organism>
<dbReference type="OrthoDB" id="1728974at2759"/>
<dbReference type="AlphaFoldDB" id="A0A4C1V9C8"/>
<dbReference type="EMBL" id="BGZK01000304">
    <property type="protein sequence ID" value="GBP35468.1"/>
    <property type="molecule type" value="Genomic_DNA"/>
</dbReference>
<accession>A0A4C1V9C8</accession>
<dbReference type="PANTHER" id="PTHR45786">
    <property type="entry name" value="DNA BINDING PROTEIN-LIKE"/>
    <property type="match status" value="1"/>
</dbReference>
<gene>
    <name evidence="2" type="ORF">EVAR_19978_1</name>
</gene>
<protein>
    <recommendedName>
        <fullName evidence="1">Helitron helicase-like domain-containing protein</fullName>
    </recommendedName>
</protein>
<sequence length="139" mass="16420">MYPKIETKRLLYIRLNQTELRSKEYIHLRDAIINDGNVNPSELGRMVILQSIFTESPQHMHEYAQVAMTYVRAYGRPDLFITFTCNLTWDEIKELLLAGQSSSDRHDITVRIFKQKLKSLKDFIIKHYVFGETLLDVFH</sequence>
<reference evidence="2 3" key="1">
    <citation type="journal article" date="2019" name="Commun. Biol.">
        <title>The bagworm genome reveals a unique fibroin gene that provides high tensile strength.</title>
        <authorList>
            <person name="Kono N."/>
            <person name="Nakamura H."/>
            <person name="Ohtoshi R."/>
            <person name="Tomita M."/>
            <person name="Numata K."/>
            <person name="Arakawa K."/>
        </authorList>
    </citation>
    <scope>NUCLEOTIDE SEQUENCE [LARGE SCALE GENOMIC DNA]</scope>
</reference>
<proteinExistence type="predicted"/>
<comment type="caution">
    <text evidence="2">The sequence shown here is derived from an EMBL/GenBank/DDBJ whole genome shotgun (WGS) entry which is preliminary data.</text>
</comment>
<dbReference type="Pfam" id="PF14214">
    <property type="entry name" value="Helitron_like_N"/>
    <property type="match status" value="1"/>
</dbReference>
<name>A0A4C1V9C8_EUMVA</name>
<dbReference type="Proteomes" id="UP000299102">
    <property type="component" value="Unassembled WGS sequence"/>
</dbReference>
<evidence type="ECO:0000259" key="1">
    <source>
        <dbReference type="Pfam" id="PF14214"/>
    </source>
</evidence>
<dbReference type="STRING" id="151549.A0A4C1V9C8"/>
<keyword evidence="3" id="KW-1185">Reference proteome</keyword>
<dbReference type="PANTHER" id="PTHR45786:SF74">
    <property type="entry name" value="ATP-DEPENDENT DNA HELICASE"/>
    <property type="match status" value="1"/>
</dbReference>
<evidence type="ECO:0000313" key="3">
    <source>
        <dbReference type="Proteomes" id="UP000299102"/>
    </source>
</evidence>